<feature type="transmembrane region" description="Helical" evidence="2">
    <location>
        <begin position="246"/>
        <end position="263"/>
    </location>
</feature>
<comment type="caution">
    <text evidence="3">The sequence shown here is derived from an EMBL/GenBank/DDBJ whole genome shotgun (WGS) entry which is preliminary data.</text>
</comment>
<sequence>MSDAEDARPQSSDEGGSGPGKGGSGVAESAGSVAPLLKADTSPITVALEVVQSAFRSLAAAVLLPLLPLGLVITLVTLLWARDGSAVVNSELVLIRSVEDLPPPLLFLGLLLISIGVLYGLSVSYTASLQVAAGALLRRPVSARAALRRAAVRPWAMLLALIMLLVNVVIALAAFQYAALYIDPPVSDFFDAEEPLPFSLVVPLLVLLPAVHLTFAAVSSALEGLNPLRAVRRARALLRGNFAEPTLDLALVLLLAGALNWLWPRALKFTGLTGIAQFALGGVIQVLAAMCVSVFLAGLLTVLALPAGVSADRRAADGRPVGLEAVLRRLPDADERRPRRHRDTLLGVTAAMVSVLLLPGTLWAAPTLMPTYTAQMGMLNEGTATNPGGAIGLWVGESGVLLRGAQESTTAWCDPNCRAVGTEADGISETSEFVVADSASGADAELVHVRWEHRDESRLLVSRVCQGRGIACGDQATTTLRSHETDLLYRASKDEQARHYGPAAVRFVAAQGTEDGITVASLAALPDAAAFDVQIHRCADALCREHTATSVGKVPLFHQPEGYNLTGHPVDLAVRPDKSAVISVYDPFDGSVTLLSCSDPDCSESTQRTLKPARYVRSEDGEFPGKSLVSGSRIEVRPNGRPVIAYRDPSDGSSRILDCQDVRCSETEERDLTGPGTQRPLPGLAVDGEGRPQLVTTDAEGKELILISCEDTECADTRTVPLLPDGESLFLDVALGLDGQDRPVIAADYLANRPGVAILEEDGPILIRCDRPACGATG</sequence>
<gene>
    <name evidence="3" type="ORF">GCM10009799_22480</name>
</gene>
<evidence type="ECO:0008006" key="5">
    <source>
        <dbReference type="Google" id="ProtNLM"/>
    </source>
</evidence>
<evidence type="ECO:0000313" key="4">
    <source>
        <dbReference type="Proteomes" id="UP001501585"/>
    </source>
</evidence>
<keyword evidence="2" id="KW-0812">Transmembrane</keyword>
<feature type="transmembrane region" description="Helical" evidence="2">
    <location>
        <begin position="58"/>
        <end position="81"/>
    </location>
</feature>
<organism evidence="3 4">
    <name type="scientific">Nocardiopsis rhodophaea</name>
    <dbReference type="NCBI Taxonomy" id="280238"/>
    <lineage>
        <taxon>Bacteria</taxon>
        <taxon>Bacillati</taxon>
        <taxon>Actinomycetota</taxon>
        <taxon>Actinomycetes</taxon>
        <taxon>Streptosporangiales</taxon>
        <taxon>Nocardiopsidaceae</taxon>
        <taxon>Nocardiopsis</taxon>
    </lineage>
</organism>
<protein>
    <recommendedName>
        <fullName evidence="5">Integral membrane protein</fullName>
    </recommendedName>
</protein>
<accession>A0ABN2T0N3</accession>
<dbReference type="EMBL" id="BAAAPC010000008">
    <property type="protein sequence ID" value="GAA1995567.1"/>
    <property type="molecule type" value="Genomic_DNA"/>
</dbReference>
<name>A0ABN2T0N3_9ACTN</name>
<keyword evidence="4" id="KW-1185">Reference proteome</keyword>
<feature type="compositionally biased region" description="Gly residues" evidence="1">
    <location>
        <begin position="15"/>
        <end position="25"/>
    </location>
</feature>
<evidence type="ECO:0000256" key="1">
    <source>
        <dbReference type="SAM" id="MobiDB-lite"/>
    </source>
</evidence>
<feature type="transmembrane region" description="Helical" evidence="2">
    <location>
        <begin position="200"/>
        <end position="225"/>
    </location>
</feature>
<feature type="transmembrane region" description="Helical" evidence="2">
    <location>
        <begin position="283"/>
        <end position="305"/>
    </location>
</feature>
<keyword evidence="2" id="KW-0472">Membrane</keyword>
<keyword evidence="2" id="KW-1133">Transmembrane helix</keyword>
<dbReference type="Proteomes" id="UP001501585">
    <property type="component" value="Unassembled WGS sequence"/>
</dbReference>
<reference evidence="3 4" key="1">
    <citation type="journal article" date="2019" name="Int. J. Syst. Evol. Microbiol.">
        <title>The Global Catalogue of Microorganisms (GCM) 10K type strain sequencing project: providing services to taxonomists for standard genome sequencing and annotation.</title>
        <authorList>
            <consortium name="The Broad Institute Genomics Platform"/>
            <consortium name="The Broad Institute Genome Sequencing Center for Infectious Disease"/>
            <person name="Wu L."/>
            <person name="Ma J."/>
        </authorList>
    </citation>
    <scope>NUCLEOTIDE SEQUENCE [LARGE SCALE GENOMIC DNA]</scope>
    <source>
        <strain evidence="3 4">JCM 15313</strain>
    </source>
</reference>
<feature type="region of interest" description="Disordered" evidence="1">
    <location>
        <begin position="1"/>
        <end position="29"/>
    </location>
</feature>
<feature type="transmembrane region" description="Helical" evidence="2">
    <location>
        <begin position="345"/>
        <end position="365"/>
    </location>
</feature>
<evidence type="ECO:0000256" key="2">
    <source>
        <dbReference type="SAM" id="Phobius"/>
    </source>
</evidence>
<feature type="transmembrane region" description="Helical" evidence="2">
    <location>
        <begin position="158"/>
        <end position="180"/>
    </location>
</feature>
<evidence type="ECO:0000313" key="3">
    <source>
        <dbReference type="EMBL" id="GAA1995567.1"/>
    </source>
</evidence>
<feature type="transmembrane region" description="Helical" evidence="2">
    <location>
        <begin position="106"/>
        <end position="137"/>
    </location>
</feature>
<proteinExistence type="predicted"/>